<keyword evidence="2" id="KW-1185">Reference proteome</keyword>
<evidence type="ECO:0000313" key="2">
    <source>
        <dbReference type="Proteomes" id="UP001501470"/>
    </source>
</evidence>
<accession>A0ABP4M8F9</accession>
<reference evidence="2" key="1">
    <citation type="journal article" date="2019" name="Int. J. Syst. Evol. Microbiol.">
        <title>The Global Catalogue of Microorganisms (GCM) 10K type strain sequencing project: providing services to taxonomists for standard genome sequencing and annotation.</title>
        <authorList>
            <consortium name="The Broad Institute Genomics Platform"/>
            <consortium name="The Broad Institute Genome Sequencing Center for Infectious Disease"/>
            <person name="Wu L."/>
            <person name="Ma J."/>
        </authorList>
    </citation>
    <scope>NUCLEOTIDE SEQUENCE [LARGE SCALE GENOMIC DNA]</scope>
    <source>
        <strain evidence="2">JCM 15933</strain>
    </source>
</reference>
<organism evidence="1 2">
    <name type="scientific">Dactylosporangium maewongense</name>
    <dbReference type="NCBI Taxonomy" id="634393"/>
    <lineage>
        <taxon>Bacteria</taxon>
        <taxon>Bacillati</taxon>
        <taxon>Actinomycetota</taxon>
        <taxon>Actinomycetes</taxon>
        <taxon>Micromonosporales</taxon>
        <taxon>Micromonosporaceae</taxon>
        <taxon>Dactylosporangium</taxon>
    </lineage>
</organism>
<evidence type="ECO:0000313" key="1">
    <source>
        <dbReference type="EMBL" id="GAA1539719.1"/>
    </source>
</evidence>
<proteinExistence type="predicted"/>
<comment type="caution">
    <text evidence="1">The sequence shown here is derived from an EMBL/GenBank/DDBJ whole genome shotgun (WGS) entry which is preliminary data.</text>
</comment>
<name>A0ABP4M8F9_9ACTN</name>
<dbReference type="Proteomes" id="UP001501470">
    <property type="component" value="Unassembled WGS sequence"/>
</dbReference>
<gene>
    <name evidence="1" type="ORF">GCM10009827_068780</name>
</gene>
<dbReference type="EMBL" id="BAAAQD010000015">
    <property type="protein sequence ID" value="GAA1539719.1"/>
    <property type="molecule type" value="Genomic_DNA"/>
</dbReference>
<protein>
    <submittedName>
        <fullName evidence="1">Uncharacterized protein</fullName>
    </submittedName>
</protein>
<sequence>MLDESSAATGEKSVELSAHVLPHTRVQKLGEVESVQVEARLAAVLQ</sequence>